<feature type="transmembrane region" description="Helical" evidence="10">
    <location>
        <begin position="51"/>
        <end position="76"/>
    </location>
</feature>
<accession>A0A918T856</accession>
<name>A0A918T856_9ACTN</name>
<evidence type="ECO:0000313" key="13">
    <source>
        <dbReference type="Proteomes" id="UP000644020"/>
    </source>
</evidence>
<keyword evidence="4" id="KW-0808">Transferase</keyword>
<dbReference type="Proteomes" id="UP000644020">
    <property type="component" value="Unassembled WGS sequence"/>
</dbReference>
<evidence type="ECO:0000256" key="5">
    <source>
        <dbReference type="ARBA" id="ARBA00022741"/>
    </source>
</evidence>
<evidence type="ECO:0000256" key="10">
    <source>
        <dbReference type="SAM" id="Phobius"/>
    </source>
</evidence>
<feature type="domain" description="Signal transduction histidine kinase subgroup 3 dimerisation and phosphoacceptor" evidence="11">
    <location>
        <begin position="253"/>
        <end position="317"/>
    </location>
</feature>
<evidence type="ECO:0000256" key="6">
    <source>
        <dbReference type="ARBA" id="ARBA00022777"/>
    </source>
</evidence>
<evidence type="ECO:0000313" key="12">
    <source>
        <dbReference type="EMBL" id="GHB08574.1"/>
    </source>
</evidence>
<dbReference type="InterPro" id="IPR011712">
    <property type="entry name" value="Sig_transdc_His_kin_sub3_dim/P"/>
</dbReference>
<keyword evidence="7" id="KW-0067">ATP-binding</keyword>
<feature type="region of interest" description="Disordered" evidence="9">
    <location>
        <begin position="402"/>
        <end position="426"/>
    </location>
</feature>
<feature type="region of interest" description="Disordered" evidence="9">
    <location>
        <begin position="1"/>
        <end position="27"/>
    </location>
</feature>
<keyword evidence="13" id="KW-1185">Reference proteome</keyword>
<reference evidence="12" key="1">
    <citation type="journal article" date="2014" name="Int. J. Syst. Evol. Microbiol.">
        <title>Complete genome sequence of Corynebacterium casei LMG S-19264T (=DSM 44701T), isolated from a smear-ripened cheese.</title>
        <authorList>
            <consortium name="US DOE Joint Genome Institute (JGI-PGF)"/>
            <person name="Walter F."/>
            <person name="Albersmeier A."/>
            <person name="Kalinowski J."/>
            <person name="Ruckert C."/>
        </authorList>
    </citation>
    <scope>NUCLEOTIDE SEQUENCE</scope>
    <source>
        <strain evidence="12">JCM 4518</strain>
    </source>
</reference>
<keyword evidence="3" id="KW-0597">Phosphoprotein</keyword>
<keyword evidence="6 12" id="KW-0418">Kinase</keyword>
<evidence type="ECO:0000256" key="7">
    <source>
        <dbReference type="ARBA" id="ARBA00022840"/>
    </source>
</evidence>
<keyword evidence="5" id="KW-0547">Nucleotide-binding</keyword>
<sequence length="461" mass="48812">MSGGGTGAHREKAGKVPPPIEGGLPRAEKRYLPTMTRGFSPFLRGSTYSGVLFASLGAMASAPLLPLAALPALAWLSAPYEVQAALTVVVWAALVAAAGLAPVTRRVLIASARRLLKVPLPQTPLREPASAPADGPAPAASSPADRWRTPLWLLLHVALGWAGTLTALVLLLTGLALPEHWLDDRPEIVLFDWTLRPGRGWQSWVAALVCLLLAALVCAAVTRALRWLAPRLLGPSAAERLALAAEREQRLAERNRLAHELHDSIGHTLTATTIQAAVAGEVLTADPEAARAALRGIEESARAALEDLDYVLGVLRAEKAGTTPARTLADLPELIDRLRHTGAVVEADLTGDLAQVQGTLSRAAYRILQEGLTNALRHGAGGPVQIGVAATRDRLELSVVNRTGREKDTDTAAGRGDFPTSGHGLPGLAERVRLLHGEFRSGPDGTEHWRLAVRLPARATA</sequence>
<keyword evidence="10" id="KW-0812">Transmembrane</keyword>
<evidence type="ECO:0000259" key="11">
    <source>
        <dbReference type="Pfam" id="PF07730"/>
    </source>
</evidence>
<dbReference type="AlphaFoldDB" id="A0A918T856"/>
<dbReference type="GO" id="GO:0000155">
    <property type="term" value="F:phosphorelay sensor kinase activity"/>
    <property type="evidence" value="ECO:0007669"/>
    <property type="project" value="InterPro"/>
</dbReference>
<evidence type="ECO:0000256" key="8">
    <source>
        <dbReference type="ARBA" id="ARBA00023012"/>
    </source>
</evidence>
<protein>
    <recommendedName>
        <fullName evidence="2">histidine kinase</fullName>
        <ecNumber evidence="2">2.7.13.3</ecNumber>
    </recommendedName>
</protein>
<dbReference type="SUPFAM" id="SSF55874">
    <property type="entry name" value="ATPase domain of HSP90 chaperone/DNA topoisomerase II/histidine kinase"/>
    <property type="match status" value="1"/>
</dbReference>
<dbReference type="PANTHER" id="PTHR24421">
    <property type="entry name" value="NITRATE/NITRITE SENSOR PROTEIN NARX-RELATED"/>
    <property type="match status" value="1"/>
</dbReference>
<keyword evidence="8" id="KW-0902">Two-component regulatory system</keyword>
<reference evidence="12" key="2">
    <citation type="submission" date="2020-09" db="EMBL/GenBank/DDBJ databases">
        <authorList>
            <person name="Sun Q."/>
            <person name="Ohkuma M."/>
        </authorList>
    </citation>
    <scope>NUCLEOTIDE SEQUENCE</scope>
    <source>
        <strain evidence="12">JCM 4518</strain>
    </source>
</reference>
<evidence type="ECO:0000256" key="3">
    <source>
        <dbReference type="ARBA" id="ARBA00022553"/>
    </source>
</evidence>
<feature type="transmembrane region" description="Helical" evidence="10">
    <location>
        <begin position="201"/>
        <end position="222"/>
    </location>
</feature>
<evidence type="ECO:0000256" key="2">
    <source>
        <dbReference type="ARBA" id="ARBA00012438"/>
    </source>
</evidence>
<evidence type="ECO:0000256" key="4">
    <source>
        <dbReference type="ARBA" id="ARBA00022679"/>
    </source>
</evidence>
<dbReference type="InterPro" id="IPR036890">
    <property type="entry name" value="HATPase_C_sf"/>
</dbReference>
<dbReference type="InterPro" id="IPR050482">
    <property type="entry name" value="Sensor_HK_TwoCompSys"/>
</dbReference>
<dbReference type="EMBL" id="BMUL01000024">
    <property type="protein sequence ID" value="GHB08574.1"/>
    <property type="molecule type" value="Genomic_DNA"/>
</dbReference>
<feature type="transmembrane region" description="Helical" evidence="10">
    <location>
        <begin position="82"/>
        <end position="104"/>
    </location>
</feature>
<organism evidence="12 13">
    <name type="scientific">Streptomyces termitum</name>
    <dbReference type="NCBI Taxonomy" id="67368"/>
    <lineage>
        <taxon>Bacteria</taxon>
        <taxon>Bacillati</taxon>
        <taxon>Actinomycetota</taxon>
        <taxon>Actinomycetes</taxon>
        <taxon>Kitasatosporales</taxon>
        <taxon>Streptomycetaceae</taxon>
        <taxon>Streptomyces</taxon>
    </lineage>
</organism>
<dbReference type="Pfam" id="PF07730">
    <property type="entry name" value="HisKA_3"/>
    <property type="match status" value="1"/>
</dbReference>
<feature type="transmembrane region" description="Helical" evidence="10">
    <location>
        <begin position="151"/>
        <end position="177"/>
    </location>
</feature>
<evidence type="ECO:0000256" key="1">
    <source>
        <dbReference type="ARBA" id="ARBA00000085"/>
    </source>
</evidence>
<keyword evidence="10" id="KW-0472">Membrane</keyword>
<comment type="caution">
    <text evidence="12">The sequence shown here is derived from an EMBL/GenBank/DDBJ whole genome shotgun (WGS) entry which is preliminary data.</text>
</comment>
<comment type="catalytic activity">
    <reaction evidence="1">
        <text>ATP + protein L-histidine = ADP + protein N-phospho-L-histidine.</text>
        <dbReference type="EC" id="2.7.13.3"/>
    </reaction>
</comment>
<evidence type="ECO:0000256" key="9">
    <source>
        <dbReference type="SAM" id="MobiDB-lite"/>
    </source>
</evidence>
<dbReference type="Gene3D" id="3.30.565.10">
    <property type="entry name" value="Histidine kinase-like ATPase, C-terminal domain"/>
    <property type="match status" value="1"/>
</dbReference>
<dbReference type="GO" id="GO:0016020">
    <property type="term" value="C:membrane"/>
    <property type="evidence" value="ECO:0007669"/>
    <property type="project" value="InterPro"/>
</dbReference>
<keyword evidence="10" id="KW-1133">Transmembrane helix</keyword>
<proteinExistence type="predicted"/>
<dbReference type="PANTHER" id="PTHR24421:SF10">
    <property type="entry name" value="NITRATE_NITRITE SENSOR PROTEIN NARQ"/>
    <property type="match status" value="1"/>
</dbReference>
<dbReference type="CDD" id="cd16917">
    <property type="entry name" value="HATPase_UhpB-NarQ-NarX-like"/>
    <property type="match status" value="1"/>
</dbReference>
<dbReference type="GO" id="GO:0005524">
    <property type="term" value="F:ATP binding"/>
    <property type="evidence" value="ECO:0007669"/>
    <property type="project" value="UniProtKB-KW"/>
</dbReference>
<gene>
    <name evidence="12" type="ORF">GCM10010305_59460</name>
</gene>
<dbReference type="EC" id="2.7.13.3" evidence="2"/>
<dbReference type="Gene3D" id="1.20.5.1930">
    <property type="match status" value="1"/>
</dbReference>
<dbReference type="GO" id="GO:0046983">
    <property type="term" value="F:protein dimerization activity"/>
    <property type="evidence" value="ECO:0007669"/>
    <property type="project" value="InterPro"/>
</dbReference>